<reference evidence="2 3" key="1">
    <citation type="submission" date="2023-08" db="EMBL/GenBank/DDBJ databases">
        <title>A Necator americanus chromosomal reference genome.</title>
        <authorList>
            <person name="Ilik V."/>
            <person name="Petrzelkova K.J."/>
            <person name="Pardy F."/>
            <person name="Fuh T."/>
            <person name="Niatou-Singa F.S."/>
            <person name="Gouil Q."/>
            <person name="Baker L."/>
            <person name="Ritchie M.E."/>
            <person name="Jex A.R."/>
            <person name="Gazzola D."/>
            <person name="Li H."/>
            <person name="Toshio Fujiwara R."/>
            <person name="Zhan B."/>
            <person name="Aroian R.V."/>
            <person name="Pafco B."/>
            <person name="Schwarz E.M."/>
        </authorList>
    </citation>
    <scope>NUCLEOTIDE SEQUENCE [LARGE SCALE GENOMIC DNA]</scope>
    <source>
        <strain evidence="2 3">Aroian</strain>
        <tissue evidence="2">Whole animal</tissue>
    </source>
</reference>
<gene>
    <name evidence="2" type="primary">Necator_chrI.g3183</name>
    <name evidence="2" type="ORF">RB195_007054</name>
</gene>
<comment type="caution">
    <text evidence="2">The sequence shown here is derived from an EMBL/GenBank/DDBJ whole genome shotgun (WGS) entry which is preliminary data.</text>
</comment>
<evidence type="ECO:0000313" key="2">
    <source>
        <dbReference type="EMBL" id="KAK6730358.1"/>
    </source>
</evidence>
<evidence type="ECO:0000256" key="1">
    <source>
        <dbReference type="SAM" id="MobiDB-lite"/>
    </source>
</evidence>
<accession>A0ABR1BYA5</accession>
<proteinExistence type="predicted"/>
<dbReference type="EMBL" id="JAVFWL010000001">
    <property type="protein sequence ID" value="KAK6730358.1"/>
    <property type="molecule type" value="Genomic_DNA"/>
</dbReference>
<protein>
    <submittedName>
        <fullName evidence="2">Uncharacterized protein</fullName>
    </submittedName>
</protein>
<name>A0ABR1BYA5_NECAM</name>
<feature type="compositionally biased region" description="Basic and acidic residues" evidence="1">
    <location>
        <begin position="72"/>
        <end position="82"/>
    </location>
</feature>
<feature type="region of interest" description="Disordered" evidence="1">
    <location>
        <begin position="72"/>
        <end position="94"/>
    </location>
</feature>
<evidence type="ECO:0000313" key="3">
    <source>
        <dbReference type="Proteomes" id="UP001303046"/>
    </source>
</evidence>
<dbReference type="Proteomes" id="UP001303046">
    <property type="component" value="Unassembled WGS sequence"/>
</dbReference>
<sequence length="94" mass="10825">MVPLLFAMNNHGQLKDAGLIGENTYHEDIAIKVNKILVDPERYNILLLYLILQLAFNREVFQTPEIFLRDRNSCDSSRKKSPEAIQISSYMRAA</sequence>
<keyword evidence="3" id="KW-1185">Reference proteome</keyword>
<organism evidence="2 3">
    <name type="scientific">Necator americanus</name>
    <name type="common">Human hookworm</name>
    <dbReference type="NCBI Taxonomy" id="51031"/>
    <lineage>
        <taxon>Eukaryota</taxon>
        <taxon>Metazoa</taxon>
        <taxon>Ecdysozoa</taxon>
        <taxon>Nematoda</taxon>
        <taxon>Chromadorea</taxon>
        <taxon>Rhabditida</taxon>
        <taxon>Rhabditina</taxon>
        <taxon>Rhabditomorpha</taxon>
        <taxon>Strongyloidea</taxon>
        <taxon>Ancylostomatidae</taxon>
        <taxon>Bunostominae</taxon>
        <taxon>Necator</taxon>
    </lineage>
</organism>